<organism evidence="2">
    <name type="scientific">hydrothermal vent metagenome</name>
    <dbReference type="NCBI Taxonomy" id="652676"/>
    <lineage>
        <taxon>unclassified sequences</taxon>
        <taxon>metagenomes</taxon>
        <taxon>ecological metagenomes</taxon>
    </lineage>
</organism>
<evidence type="ECO:0000259" key="1">
    <source>
        <dbReference type="Pfam" id="PF07995"/>
    </source>
</evidence>
<proteinExistence type="predicted"/>
<sequence>MLAHFKLIVLLTLGLTACGGGDGSSGGSETNLPAGRPSNTSCLAGVAASYSTIIQRNAFANLTFSQPLAMIPAPSGDQLYVVERTGTVRAFDNSQEVSTTTLFADISSQISTSGEGGLLGMAFDPSFDTNGYVYFSYTGPISAGESGALWSYVSRFTTNPARTAIDPGSELVLLTINQPFANHNGGHIAFDANGYLFIGIGDGGSGNDPLLNGQDVTNLLGTMLRIDPSSADTTRGLPYSIPASNPFSANATCANGGCPEIFAWGLRNPWRWSIDRTTNQIWLGDVGQINREEVDLIEVGRNYGWGCYEGSRLNTEYTGICPGNLVHELPIHEYPRTDGTSITGGYVYRGNDIPFLIGQYIFADFGSSQVWALSDPYSNPQRTTLLSSNNLIVSMAEDANGELYLVYIDTGRIFKLEPEPDAIPVPPFASQLSQTGCADLNDPKLSSSGMIPYELNAPLWSDNADKLRWLALPDNTNINIENDHDWTFPIGSVLRKDFVLNGTLVETRLLARHTDGSWAGYSYEWNTAQTDATLLLASKTVNVNGQNWTYPGQSQCLQCHTAAAGQTLGAETAQLNRLITDPNDTASQINQISYLDNIGLFNTSPDQPGLLPQLFEYDDVIAPPADIARSYLHSNCSHCHRAGGPVQSNMNLHYAVDFNAMNICNTQPIFGKVLGATQLFTPNNITDSILYQRMLELSTTERMPTLGTELEDNQGLQLVSDWITATASCP</sequence>
<dbReference type="InterPro" id="IPR012938">
    <property type="entry name" value="Glc/Sorbosone_DH"/>
</dbReference>
<reference evidence="2" key="1">
    <citation type="submission" date="2018-06" db="EMBL/GenBank/DDBJ databases">
        <authorList>
            <person name="Zhirakovskaya E."/>
        </authorList>
    </citation>
    <scope>NUCLEOTIDE SEQUENCE</scope>
</reference>
<feature type="domain" description="Glucose/Sorbosone dehydrogenase" evidence="1">
    <location>
        <begin position="65"/>
        <end position="408"/>
    </location>
</feature>
<dbReference type="PANTHER" id="PTHR19328">
    <property type="entry name" value="HEDGEHOG-INTERACTING PROTEIN"/>
    <property type="match status" value="1"/>
</dbReference>
<dbReference type="Gene3D" id="2.120.10.30">
    <property type="entry name" value="TolB, C-terminal domain"/>
    <property type="match status" value="1"/>
</dbReference>
<accession>A0A3B0ZG52</accession>
<dbReference type="EMBL" id="UOFR01000015">
    <property type="protein sequence ID" value="VAW92478.1"/>
    <property type="molecule type" value="Genomic_DNA"/>
</dbReference>
<dbReference type="PANTHER" id="PTHR19328:SF75">
    <property type="entry name" value="ALDOSE SUGAR DEHYDROGENASE YLII"/>
    <property type="match status" value="1"/>
</dbReference>
<dbReference type="SUPFAM" id="SSF50952">
    <property type="entry name" value="Soluble quinoprotein glucose dehydrogenase"/>
    <property type="match status" value="1"/>
</dbReference>
<dbReference type="InterPro" id="IPR011041">
    <property type="entry name" value="Quinoprot_gluc/sorb_DH_b-prop"/>
</dbReference>
<gene>
    <name evidence="2" type="ORF">MNBD_GAMMA21-515</name>
</gene>
<dbReference type="PROSITE" id="PS51257">
    <property type="entry name" value="PROKAR_LIPOPROTEIN"/>
    <property type="match status" value="1"/>
</dbReference>
<name>A0A3B0ZG52_9ZZZZ</name>
<dbReference type="Pfam" id="PF07995">
    <property type="entry name" value="GSDH"/>
    <property type="match status" value="1"/>
</dbReference>
<evidence type="ECO:0000313" key="2">
    <source>
        <dbReference type="EMBL" id="VAW92478.1"/>
    </source>
</evidence>
<dbReference type="AlphaFoldDB" id="A0A3B0ZG52"/>
<dbReference type="InterPro" id="IPR011042">
    <property type="entry name" value="6-blade_b-propeller_TolB-like"/>
</dbReference>
<protein>
    <recommendedName>
        <fullName evidence="1">Glucose/Sorbosone dehydrogenase domain-containing protein</fullName>
    </recommendedName>
</protein>